<feature type="transmembrane region" description="Helical" evidence="2">
    <location>
        <begin position="191"/>
        <end position="213"/>
    </location>
</feature>
<name>A0ABN1H8K7_9ACTN</name>
<gene>
    <name evidence="4" type="ORF">GCM10009535_06080</name>
</gene>
<dbReference type="InterPro" id="IPR005804">
    <property type="entry name" value="FA_desaturase_dom"/>
</dbReference>
<reference evidence="4 5" key="1">
    <citation type="journal article" date="2019" name="Int. J. Syst. Evol. Microbiol.">
        <title>The Global Catalogue of Microorganisms (GCM) 10K type strain sequencing project: providing services to taxonomists for standard genome sequencing and annotation.</title>
        <authorList>
            <consortium name="The Broad Institute Genomics Platform"/>
            <consortium name="The Broad Institute Genome Sequencing Center for Infectious Disease"/>
            <person name="Wu L."/>
            <person name="Ma J."/>
        </authorList>
    </citation>
    <scope>NUCLEOTIDE SEQUENCE [LARGE SCALE GENOMIC DNA]</scope>
    <source>
        <strain evidence="4 5">JCM 10367</strain>
    </source>
</reference>
<keyword evidence="2" id="KW-0812">Transmembrane</keyword>
<dbReference type="RefSeq" id="WP_343997711.1">
    <property type="nucleotide sequence ID" value="NZ_BAAAGU010000004.1"/>
</dbReference>
<evidence type="ECO:0000313" key="4">
    <source>
        <dbReference type="EMBL" id="GAA0633080.1"/>
    </source>
</evidence>
<organism evidence="4 5">
    <name type="scientific">Streptomyces thermocarboxydovorans</name>
    <dbReference type="NCBI Taxonomy" id="59298"/>
    <lineage>
        <taxon>Bacteria</taxon>
        <taxon>Bacillati</taxon>
        <taxon>Actinomycetota</taxon>
        <taxon>Actinomycetes</taxon>
        <taxon>Kitasatosporales</taxon>
        <taxon>Streptomycetaceae</taxon>
        <taxon>Streptomyces</taxon>
    </lineage>
</organism>
<accession>A0ABN1H8K7</accession>
<keyword evidence="5" id="KW-1185">Reference proteome</keyword>
<evidence type="ECO:0000259" key="3">
    <source>
        <dbReference type="Pfam" id="PF00487"/>
    </source>
</evidence>
<feature type="region of interest" description="Disordered" evidence="1">
    <location>
        <begin position="1"/>
        <end position="21"/>
    </location>
</feature>
<keyword evidence="2" id="KW-0472">Membrane</keyword>
<feature type="transmembrane region" description="Helical" evidence="2">
    <location>
        <begin position="41"/>
        <end position="65"/>
    </location>
</feature>
<feature type="transmembrane region" description="Helical" evidence="2">
    <location>
        <begin position="71"/>
        <end position="88"/>
    </location>
</feature>
<dbReference type="EMBL" id="BAAAGU010000004">
    <property type="protein sequence ID" value="GAA0633080.1"/>
    <property type="molecule type" value="Genomic_DNA"/>
</dbReference>
<sequence>MTTHQTRSVAQPEDEKPYRKGYRPLPELRAEIAAAHRTRPVLTACCAALDVLVAVSAAVACGWALVSVSLWTSLPLALAGCVVVARQLRALENLTHEASHYNWARRHRRWNDMLGFLLAGLPTGGRLSAYRESHLRHHGRFGTAEDPDRRRYAELDLEGMRRSSAAAFAASVLSRVVRYQIGWLSEVRSDLSVTAAMLLWSVTLVAVPAGLAAGPSGAVAAEAVWIVSAFLALPVLRLVAEADEHIYSDCDTVFEATISNVGLLQRVLVHPHADGYHTVHHLWPGIPHHALRRTHRMLMERDPEYARRIRIRRGVLDTARARGTTPAR</sequence>
<evidence type="ECO:0000256" key="1">
    <source>
        <dbReference type="SAM" id="MobiDB-lite"/>
    </source>
</evidence>
<proteinExistence type="predicted"/>
<dbReference type="InterPro" id="IPR012171">
    <property type="entry name" value="Fatty_acid_desaturase"/>
</dbReference>
<dbReference type="Proteomes" id="UP001500724">
    <property type="component" value="Unassembled WGS sequence"/>
</dbReference>
<dbReference type="Pfam" id="PF00487">
    <property type="entry name" value="FA_desaturase"/>
    <property type="match status" value="1"/>
</dbReference>
<dbReference type="PANTHER" id="PTHR19353">
    <property type="entry name" value="FATTY ACID DESATURASE 2"/>
    <property type="match status" value="1"/>
</dbReference>
<comment type="caution">
    <text evidence="4">The sequence shown here is derived from an EMBL/GenBank/DDBJ whole genome shotgun (WGS) entry which is preliminary data.</text>
</comment>
<protein>
    <recommendedName>
        <fullName evidence="3">Fatty acid desaturase domain-containing protein</fullName>
    </recommendedName>
</protein>
<feature type="transmembrane region" description="Helical" evidence="2">
    <location>
        <begin position="219"/>
        <end position="239"/>
    </location>
</feature>
<evidence type="ECO:0000256" key="2">
    <source>
        <dbReference type="SAM" id="Phobius"/>
    </source>
</evidence>
<feature type="domain" description="Fatty acid desaturase" evidence="3">
    <location>
        <begin position="74"/>
        <end position="310"/>
    </location>
</feature>
<keyword evidence="2" id="KW-1133">Transmembrane helix</keyword>
<dbReference type="CDD" id="cd03510">
    <property type="entry name" value="Rhizobitoxine-FADS-like"/>
    <property type="match status" value="1"/>
</dbReference>
<dbReference type="PANTHER" id="PTHR19353:SF19">
    <property type="entry name" value="DELTA(5) FATTY ACID DESATURASE C-RELATED"/>
    <property type="match status" value="1"/>
</dbReference>
<evidence type="ECO:0000313" key="5">
    <source>
        <dbReference type="Proteomes" id="UP001500724"/>
    </source>
</evidence>